<name>A0A4R3Q1D9_RHISU</name>
<evidence type="ECO:0000313" key="2">
    <source>
        <dbReference type="Proteomes" id="UP000294576"/>
    </source>
</evidence>
<accession>A0A4R3Q1D9</accession>
<protein>
    <submittedName>
        <fullName evidence="1">Uncharacterized protein</fullName>
    </submittedName>
</protein>
<dbReference type="EMBL" id="SMBH01000008">
    <property type="protein sequence ID" value="TCU14863.1"/>
    <property type="molecule type" value="Genomic_DNA"/>
</dbReference>
<reference evidence="1 2" key="1">
    <citation type="submission" date="2019-03" db="EMBL/GenBank/DDBJ databases">
        <title>Genomic Encyclopedia of Type Strains, Phase IV (KMG-V): Genome sequencing to study the core and pangenomes of soil and plant-associated prokaryotes.</title>
        <authorList>
            <person name="Whitman W."/>
        </authorList>
    </citation>
    <scope>NUCLEOTIDE SEQUENCE [LARGE SCALE GENOMIC DNA]</scope>
    <source>
        <strain evidence="1 2">Hc14</strain>
    </source>
</reference>
<dbReference type="AlphaFoldDB" id="A0A4R3Q1D9"/>
<dbReference type="Proteomes" id="UP000294576">
    <property type="component" value="Unassembled WGS sequence"/>
</dbReference>
<dbReference type="RefSeq" id="WP_132563966.1">
    <property type="nucleotide sequence ID" value="NZ_SMBH01000008.1"/>
</dbReference>
<proteinExistence type="predicted"/>
<evidence type="ECO:0000313" key="1">
    <source>
        <dbReference type="EMBL" id="TCU14863.1"/>
    </source>
</evidence>
<sequence length="114" mass="12507">MKRGTFELPSIREKGTRALLCGLLLASAYLASTMAAKTQVQTEHFPRECALKEITVITLIEDHGAAEDLPADRLHNAALMQLRARSACSEGRIHEAHALYDRILDLGPIASAKR</sequence>
<gene>
    <name evidence="1" type="ORF">EV132_108233</name>
</gene>
<organism evidence="1 2">
    <name type="scientific">Rhizobium sullae</name>
    <name type="common">Rhizobium hedysari</name>
    <dbReference type="NCBI Taxonomy" id="50338"/>
    <lineage>
        <taxon>Bacteria</taxon>
        <taxon>Pseudomonadati</taxon>
        <taxon>Pseudomonadota</taxon>
        <taxon>Alphaproteobacteria</taxon>
        <taxon>Hyphomicrobiales</taxon>
        <taxon>Rhizobiaceae</taxon>
        <taxon>Rhizobium/Agrobacterium group</taxon>
        <taxon>Rhizobium</taxon>
    </lineage>
</organism>
<comment type="caution">
    <text evidence="1">The sequence shown here is derived from an EMBL/GenBank/DDBJ whole genome shotgun (WGS) entry which is preliminary data.</text>
</comment>